<gene>
    <name evidence="3" type="ORF">LODBEIA_P54060</name>
</gene>
<proteinExistence type="predicted"/>
<evidence type="ECO:0000259" key="2">
    <source>
        <dbReference type="Pfam" id="PF02777"/>
    </source>
</evidence>
<dbReference type="InterPro" id="IPR019832">
    <property type="entry name" value="Mn/Fe_SOD_C"/>
</dbReference>
<evidence type="ECO:0000256" key="1">
    <source>
        <dbReference type="ARBA" id="ARBA00037226"/>
    </source>
</evidence>
<evidence type="ECO:0000313" key="3">
    <source>
        <dbReference type="EMBL" id="CAK9441538.1"/>
    </source>
</evidence>
<dbReference type="EMBL" id="OZ022411">
    <property type="protein sequence ID" value="CAK9441538.1"/>
    <property type="molecule type" value="Genomic_DNA"/>
</dbReference>
<accession>A0ABP0ZUZ6</accession>
<keyword evidence="4" id="KW-1185">Reference proteome</keyword>
<dbReference type="PANTHER" id="PTHR43595:SF2">
    <property type="entry name" value="SMALL RIBOSOMAL SUBUNIT PROTEIN MS42"/>
    <property type="match status" value="1"/>
</dbReference>
<feature type="domain" description="Manganese/iron superoxide dismutase C-terminal" evidence="2">
    <location>
        <begin position="122"/>
        <end position="175"/>
    </location>
</feature>
<dbReference type="InterPro" id="IPR036324">
    <property type="entry name" value="Mn/Fe_SOD_N_sf"/>
</dbReference>
<name>A0ABP0ZUZ6_9ASCO</name>
<dbReference type="SUPFAM" id="SSF46609">
    <property type="entry name" value="Fe,Mn superoxide dismutase (SOD), N-terminal domain"/>
    <property type="match status" value="1"/>
</dbReference>
<dbReference type="Gene3D" id="3.55.40.20">
    <property type="entry name" value="Iron/manganese superoxide dismutase, C-terminal domain"/>
    <property type="match status" value="1"/>
</dbReference>
<dbReference type="Proteomes" id="UP001497383">
    <property type="component" value="Chromosome 7"/>
</dbReference>
<dbReference type="InterPro" id="IPR036314">
    <property type="entry name" value="SOD_C_sf"/>
</dbReference>
<sequence>MFKHTQRSSISRSLRAIHTVPKLTHHETWSKEGIPGLFTPKGYNAAWTDYQNYLNTNLTLLTNGTANETKSPYQILLNTAKQTTQQHTYHYAAMSHMNHFFFQQLADRDTARLSKPSRFLMEKLMHQDILDVDALRSKLLLMAENAHGQGWVYLVEDKDKNLQLLTCHNDGTPYYFAKRQQLDFNSGIDELSYKQLENMQLRCQDESVKQREEEYMLPILAINFWDHMYVADYGVNGKAEYLNQLWEYLNWDVINKRLFQI</sequence>
<evidence type="ECO:0000313" key="4">
    <source>
        <dbReference type="Proteomes" id="UP001497383"/>
    </source>
</evidence>
<dbReference type="Pfam" id="PF02777">
    <property type="entry name" value="Sod_Fe_C"/>
    <property type="match status" value="2"/>
</dbReference>
<organism evidence="3 4">
    <name type="scientific">Lodderomyces beijingensis</name>
    <dbReference type="NCBI Taxonomy" id="1775926"/>
    <lineage>
        <taxon>Eukaryota</taxon>
        <taxon>Fungi</taxon>
        <taxon>Dikarya</taxon>
        <taxon>Ascomycota</taxon>
        <taxon>Saccharomycotina</taxon>
        <taxon>Pichiomycetes</taxon>
        <taxon>Debaryomycetaceae</taxon>
        <taxon>Candida/Lodderomyces clade</taxon>
        <taxon>Lodderomyces</taxon>
    </lineage>
</organism>
<dbReference type="RefSeq" id="XP_066832344.1">
    <property type="nucleotide sequence ID" value="XM_066975735.1"/>
</dbReference>
<dbReference type="GeneID" id="92210602"/>
<comment type="function">
    <text evidence="1">Component of the mitochondrial ribosome (mitoribosome), a dedicated translation machinery responsible for the synthesis of mitochondrial genome-encoded proteins, including at least some of the essential transmembrane subunits of the mitochondrial respiratory chain. The mitoribosomes are attached to the mitochondrial inner membrane and translation products are cotranslationally integrated into the membrane.</text>
</comment>
<protein>
    <recommendedName>
        <fullName evidence="2">Manganese/iron superoxide dismutase C-terminal domain-containing protein</fullName>
    </recommendedName>
</protein>
<feature type="domain" description="Manganese/iron superoxide dismutase C-terminal" evidence="2">
    <location>
        <begin position="190"/>
        <end position="257"/>
    </location>
</feature>
<dbReference type="PANTHER" id="PTHR43595">
    <property type="entry name" value="37S RIBOSOMAL PROTEIN S26, MITOCHONDRIAL"/>
    <property type="match status" value="1"/>
</dbReference>
<reference evidence="3 4" key="1">
    <citation type="submission" date="2024-03" db="EMBL/GenBank/DDBJ databases">
        <authorList>
            <person name="Brejova B."/>
        </authorList>
    </citation>
    <scope>NUCLEOTIDE SEQUENCE [LARGE SCALE GENOMIC DNA]</scope>
    <source>
        <strain evidence="3 4">CBS 14171</strain>
    </source>
</reference>
<dbReference type="SUPFAM" id="SSF54719">
    <property type="entry name" value="Fe,Mn superoxide dismutase (SOD), C-terminal domain"/>
    <property type="match status" value="1"/>
</dbReference>